<evidence type="ECO:0000313" key="2">
    <source>
        <dbReference type="Proteomes" id="UP000050975"/>
    </source>
</evidence>
<dbReference type="Proteomes" id="UP000050975">
    <property type="component" value="Unassembled WGS sequence"/>
</dbReference>
<accession>A0A0S8JYD4</accession>
<dbReference type="InterPro" id="IPR010281">
    <property type="entry name" value="DUF885"/>
</dbReference>
<dbReference type="AlphaFoldDB" id="A0A0S8JYD4"/>
<dbReference type="PANTHER" id="PTHR33361">
    <property type="entry name" value="GLR0591 PROTEIN"/>
    <property type="match status" value="1"/>
</dbReference>
<evidence type="ECO:0000313" key="1">
    <source>
        <dbReference type="EMBL" id="KPL13867.1"/>
    </source>
</evidence>
<reference evidence="1 2" key="1">
    <citation type="journal article" date="2015" name="Microbiome">
        <title>Genomic resolution of linkages in carbon, nitrogen, and sulfur cycling among widespread estuary sediment bacteria.</title>
        <authorList>
            <person name="Baker B.J."/>
            <person name="Lazar C.S."/>
            <person name="Teske A.P."/>
            <person name="Dick G.J."/>
        </authorList>
    </citation>
    <scope>NUCLEOTIDE SEQUENCE [LARGE SCALE GENOMIC DNA]</scope>
    <source>
        <strain evidence="1">SM1_77</strain>
    </source>
</reference>
<comment type="caution">
    <text evidence="1">The sequence shown here is derived from an EMBL/GenBank/DDBJ whole genome shotgun (WGS) entry which is preliminary data.</text>
</comment>
<gene>
    <name evidence="1" type="ORF">AMJ74_04480</name>
</gene>
<dbReference type="Pfam" id="PF05960">
    <property type="entry name" value="DUF885"/>
    <property type="match status" value="1"/>
</dbReference>
<dbReference type="EMBL" id="LJVE01000080">
    <property type="protein sequence ID" value="KPL13867.1"/>
    <property type="molecule type" value="Genomic_DNA"/>
</dbReference>
<dbReference type="PATRIC" id="fig|1703778.3.peg.587"/>
<evidence type="ECO:0008006" key="3">
    <source>
        <dbReference type="Google" id="ProtNLM"/>
    </source>
</evidence>
<sequence>MKIIGCIILLVCLGLISAGWARNFYGLSNKILEEIWSFHPITATHLGIHKYDMQMPDYSKKSQNFRLKRFKQLSEQLDNVDTTALSDDDLVDYYLLRSFINDEIFDLETRSIYGQNPLLYVQSCINGVYTIMTRHAASSQVRMQAVSARLKQVPGFLEVARENITNPSTVLCDVGISQLNEGEKFIEAVFESYKDSLPERARMEFQQAKIAAVAAMMRFAYWLEKNQHADARYFLGEEGYNYKLRDIHLVDLDADSMLRIGEYYLASTTRMIDSLSRLLAPAARQMVALPPDFGRDDVIKYREGEIEYLRDFVAGANIITIPDAVGDIEVVETPRFLRSLIPGMAMVPPGPFDASRMSYFFVPPVPVNFDMAEAEYYYNYVSNRWFRGGAVHEAYPGHHLQLSIANRHPSVVRRAFRDNFLIEGWALYCEEMMAMSGLYEDTVGAMINALEGVRYRAARIVVDVKLQTGVFTYDDALQFMTAVFGGDGSYYAREVKRYISNPIQPSSYLIGKIQLLELQEDYKHLKGNDFNLKDFHDNLLSHGSIPIELVRRLMLGGKN</sequence>
<dbReference type="PANTHER" id="PTHR33361:SF15">
    <property type="entry name" value="DUF885 FAMILY LIPOPROTEIN"/>
    <property type="match status" value="1"/>
</dbReference>
<organism evidence="1 2">
    <name type="scientific">candidate division WOR_3 bacterium SM1_77</name>
    <dbReference type="NCBI Taxonomy" id="1703778"/>
    <lineage>
        <taxon>Bacteria</taxon>
        <taxon>Bacteria division WOR-3</taxon>
    </lineage>
</organism>
<protein>
    <recommendedName>
        <fullName evidence="3">DUF885 domain-containing protein</fullName>
    </recommendedName>
</protein>
<name>A0A0S8JYD4_UNCW3</name>
<proteinExistence type="predicted"/>